<reference evidence="1 2" key="1">
    <citation type="journal article" date="2018" name="Sci. Rep.">
        <title>Genome sequence of the cauliflower mushroom Sparassis crispa (Hanabiratake) and its association with beneficial usage.</title>
        <authorList>
            <person name="Kiyama R."/>
            <person name="Furutani Y."/>
            <person name="Kawaguchi K."/>
            <person name="Nakanishi T."/>
        </authorList>
    </citation>
    <scope>NUCLEOTIDE SEQUENCE [LARGE SCALE GENOMIC DNA]</scope>
</reference>
<dbReference type="RefSeq" id="XP_027617321.1">
    <property type="nucleotide sequence ID" value="XM_027761520.1"/>
</dbReference>
<sequence>MWKRQTRRRRVLYHLINANPTVNQTKAAARLMEHLELTGLDWAQAETGRNPNLGVPDNGLGGTLIGWRGMQSALIWLFLRSFWQ</sequence>
<dbReference type="GeneID" id="38783325"/>
<proteinExistence type="predicted"/>
<keyword evidence="2" id="KW-1185">Reference proteome</keyword>
<dbReference type="EMBL" id="BFAD01000009">
    <property type="protein sequence ID" value="GBE86408.1"/>
    <property type="molecule type" value="Genomic_DNA"/>
</dbReference>
<dbReference type="Proteomes" id="UP000287166">
    <property type="component" value="Unassembled WGS sequence"/>
</dbReference>
<dbReference type="InParanoid" id="A0A401GW00"/>
<protein>
    <submittedName>
        <fullName evidence="1">Uncharacterized protein</fullName>
    </submittedName>
</protein>
<dbReference type="AlphaFoldDB" id="A0A401GW00"/>
<organism evidence="1 2">
    <name type="scientific">Sparassis crispa</name>
    <dbReference type="NCBI Taxonomy" id="139825"/>
    <lineage>
        <taxon>Eukaryota</taxon>
        <taxon>Fungi</taxon>
        <taxon>Dikarya</taxon>
        <taxon>Basidiomycota</taxon>
        <taxon>Agaricomycotina</taxon>
        <taxon>Agaricomycetes</taxon>
        <taxon>Polyporales</taxon>
        <taxon>Sparassidaceae</taxon>
        <taxon>Sparassis</taxon>
    </lineage>
</organism>
<comment type="caution">
    <text evidence="1">The sequence shown here is derived from an EMBL/GenBank/DDBJ whole genome shotgun (WGS) entry which is preliminary data.</text>
</comment>
<evidence type="ECO:0000313" key="2">
    <source>
        <dbReference type="Proteomes" id="UP000287166"/>
    </source>
</evidence>
<evidence type="ECO:0000313" key="1">
    <source>
        <dbReference type="EMBL" id="GBE86408.1"/>
    </source>
</evidence>
<accession>A0A401GW00</accession>
<name>A0A401GW00_9APHY</name>
<gene>
    <name evidence="1" type="ORF">SCP_0902870</name>
</gene>